<dbReference type="Pfam" id="PF00501">
    <property type="entry name" value="AMP-binding"/>
    <property type="match status" value="1"/>
</dbReference>
<dbReference type="FunFam" id="3.30.300.30:FF:000008">
    <property type="entry name" value="2,3-dihydroxybenzoate-AMP ligase"/>
    <property type="match status" value="1"/>
</dbReference>
<dbReference type="Pfam" id="PF13193">
    <property type="entry name" value="AMP-binding_C"/>
    <property type="match status" value="1"/>
</dbReference>
<organism evidence="8 9">
    <name type="scientific">Phenylobacterium deserti</name>
    <dbReference type="NCBI Taxonomy" id="1914756"/>
    <lineage>
        <taxon>Bacteria</taxon>
        <taxon>Pseudomonadati</taxon>
        <taxon>Pseudomonadota</taxon>
        <taxon>Alphaproteobacteria</taxon>
        <taxon>Caulobacterales</taxon>
        <taxon>Caulobacteraceae</taxon>
        <taxon>Phenylobacterium</taxon>
    </lineage>
</organism>
<dbReference type="GO" id="GO:0016877">
    <property type="term" value="F:ligase activity, forming carbon-sulfur bonds"/>
    <property type="evidence" value="ECO:0007669"/>
    <property type="project" value="UniProtKB-ARBA"/>
</dbReference>
<dbReference type="InterPro" id="IPR025110">
    <property type="entry name" value="AMP-bd_C"/>
</dbReference>
<comment type="caution">
    <text evidence="8">The sequence shown here is derived from an EMBL/GenBank/DDBJ whole genome shotgun (WGS) entry which is preliminary data.</text>
</comment>
<dbReference type="SUPFAM" id="SSF56801">
    <property type="entry name" value="Acetyl-CoA synthetase-like"/>
    <property type="match status" value="1"/>
</dbReference>
<comment type="catalytic activity">
    <reaction evidence="3">
        <text>3-(methylsulfanyl)propanoate + ATP + CoA = 3-(methylsulfanyl)propanoyl-CoA + AMP + diphosphate</text>
        <dbReference type="Rhea" id="RHEA:43052"/>
        <dbReference type="ChEBI" id="CHEBI:30616"/>
        <dbReference type="ChEBI" id="CHEBI:33019"/>
        <dbReference type="ChEBI" id="CHEBI:49016"/>
        <dbReference type="ChEBI" id="CHEBI:57287"/>
        <dbReference type="ChEBI" id="CHEBI:82815"/>
        <dbReference type="ChEBI" id="CHEBI:456215"/>
        <dbReference type="EC" id="6.2.1.44"/>
    </reaction>
    <physiologicalReaction direction="left-to-right" evidence="3">
        <dbReference type="Rhea" id="RHEA:43053"/>
    </physiologicalReaction>
</comment>
<proteinExistence type="inferred from homology"/>
<dbReference type="PROSITE" id="PS00455">
    <property type="entry name" value="AMP_BINDING"/>
    <property type="match status" value="1"/>
</dbReference>
<feature type="domain" description="AMP-binding enzyme C-terminal" evidence="7">
    <location>
        <begin position="493"/>
        <end position="569"/>
    </location>
</feature>
<dbReference type="AlphaFoldDB" id="A0A328AFW7"/>
<sequence>MNEATLPPGWPAMSIAQAHALIGGPGSPLEIADADIRGVPSKVWKNLPPSLRAVVEMSRAQGEKIFLVYEDERVSFEAFYRAVSAFGRELQAQGVQKGDRVAIIMRNLPEWVLAFYAAASIGAVVTPLNAWWTGPELEYGLVDSGAKIAVVDAERYERIVEHLHNCPDLQRIYVSREEDEIAHPLIAKLEQVVGEPAAWGALPDQPLPPADIGPDDDATIFYTSGTTGKPKGALATQRAVNSNIFTAMAAGARVFLRRGEMPPAPDPAAPQRTGLLSIPLFHVTGCFASLNPTFFNGGKIVMMRKWDPIRAFELIERERVTLAGGVPTIAWQLIEHPARVNYDLSSLEGVSFGGAPAAPELVRRIREAFPNSIPGQGWGMTETCATVTSNGGEDYINRPDSCGPAAAVAELQIRDPADGVTVLPAGEVGELWSKGPMNAKCYWNKPEASAETFVDGWVRTGDLARLDEEGFCFIIDRAKDMLIRGGENIYCVEVENCLYDHPAIMDAAIVGRPHRTLGEEPVAVVTLKPGGDADEAELRAWVAERLAAFKVPVEVRFWPETLPRNANGKILKSELKKLFAQEPATA</sequence>
<name>A0A328AFW7_9CAUL</name>
<keyword evidence="2 8" id="KW-0436">Ligase</keyword>
<dbReference type="OrthoDB" id="9803968at2"/>
<dbReference type="PANTHER" id="PTHR43767">
    <property type="entry name" value="LONG-CHAIN-FATTY-ACID--COA LIGASE"/>
    <property type="match status" value="1"/>
</dbReference>
<feature type="domain" description="AMP-dependent synthetase/ligase" evidence="6">
    <location>
        <begin position="59"/>
        <end position="443"/>
    </location>
</feature>
<dbReference type="Gene3D" id="3.30.300.30">
    <property type="match status" value="1"/>
</dbReference>
<evidence type="ECO:0000256" key="3">
    <source>
        <dbReference type="ARBA" id="ARBA00051915"/>
    </source>
</evidence>
<protein>
    <recommendedName>
        <fullName evidence="5">3-methylmercaptopropionyl-CoA ligase</fullName>
        <ecNumber evidence="4">6.2.1.44</ecNumber>
    </recommendedName>
</protein>
<accession>A0A328AFW7</accession>
<evidence type="ECO:0000256" key="2">
    <source>
        <dbReference type="ARBA" id="ARBA00022598"/>
    </source>
</evidence>
<comment type="similarity">
    <text evidence="1">Belongs to the ATP-dependent AMP-binding enzyme family.</text>
</comment>
<dbReference type="InterPro" id="IPR020845">
    <property type="entry name" value="AMP-binding_CS"/>
</dbReference>
<keyword evidence="9" id="KW-1185">Reference proteome</keyword>
<dbReference type="Gene3D" id="3.40.50.980">
    <property type="match status" value="2"/>
</dbReference>
<dbReference type="Proteomes" id="UP000249725">
    <property type="component" value="Unassembled WGS sequence"/>
</dbReference>
<dbReference type="InterPro" id="IPR045851">
    <property type="entry name" value="AMP-bd_C_sf"/>
</dbReference>
<evidence type="ECO:0000259" key="7">
    <source>
        <dbReference type="Pfam" id="PF13193"/>
    </source>
</evidence>
<dbReference type="EC" id="6.2.1.44" evidence="4"/>
<dbReference type="EMBL" id="QFYR01000003">
    <property type="protein sequence ID" value="RAK52314.1"/>
    <property type="molecule type" value="Genomic_DNA"/>
</dbReference>
<dbReference type="InterPro" id="IPR050237">
    <property type="entry name" value="ATP-dep_AMP-bd_enzyme"/>
</dbReference>
<dbReference type="RefSeq" id="WP_111515638.1">
    <property type="nucleotide sequence ID" value="NZ_QFYR01000003.1"/>
</dbReference>
<dbReference type="PANTHER" id="PTHR43767:SF7">
    <property type="entry name" value="MEDIUM_LONG-CHAIN-FATTY-ACID--COA LIGASE FADD8"/>
    <property type="match status" value="1"/>
</dbReference>
<reference evidence="9" key="1">
    <citation type="submission" date="2018-05" db="EMBL/GenBank/DDBJ databases">
        <authorList>
            <person name="Li X."/>
        </authorList>
    </citation>
    <scope>NUCLEOTIDE SEQUENCE [LARGE SCALE GENOMIC DNA]</scope>
    <source>
        <strain evidence="9">YIM 73061</strain>
    </source>
</reference>
<evidence type="ECO:0000313" key="8">
    <source>
        <dbReference type="EMBL" id="RAK52314.1"/>
    </source>
</evidence>
<evidence type="ECO:0000256" key="4">
    <source>
        <dbReference type="ARBA" id="ARBA00066616"/>
    </source>
</evidence>
<evidence type="ECO:0000259" key="6">
    <source>
        <dbReference type="Pfam" id="PF00501"/>
    </source>
</evidence>
<evidence type="ECO:0000256" key="1">
    <source>
        <dbReference type="ARBA" id="ARBA00006432"/>
    </source>
</evidence>
<dbReference type="Gene3D" id="2.30.38.10">
    <property type="entry name" value="Luciferase, Domain 3"/>
    <property type="match status" value="1"/>
</dbReference>
<gene>
    <name evidence="8" type="ORF">DJ018_14345</name>
</gene>
<evidence type="ECO:0000313" key="9">
    <source>
        <dbReference type="Proteomes" id="UP000249725"/>
    </source>
</evidence>
<evidence type="ECO:0000256" key="5">
    <source>
        <dbReference type="ARBA" id="ARBA00067668"/>
    </source>
</evidence>
<dbReference type="InterPro" id="IPR000873">
    <property type="entry name" value="AMP-dep_synth/lig_dom"/>
</dbReference>